<feature type="coiled-coil region" evidence="3">
    <location>
        <begin position="4500"/>
        <end position="4548"/>
    </location>
</feature>
<dbReference type="SUPFAM" id="SSF57997">
    <property type="entry name" value="Tropomyosin"/>
    <property type="match status" value="2"/>
</dbReference>
<dbReference type="Gene3D" id="2.30.30.40">
    <property type="entry name" value="SH3 Domains"/>
    <property type="match status" value="2"/>
</dbReference>
<feature type="region of interest" description="Disordered" evidence="4">
    <location>
        <begin position="3663"/>
        <end position="3686"/>
    </location>
</feature>
<feature type="compositionally biased region" description="Low complexity" evidence="4">
    <location>
        <begin position="525"/>
        <end position="545"/>
    </location>
</feature>
<feature type="coiled-coil region" evidence="3">
    <location>
        <begin position="1640"/>
        <end position="1695"/>
    </location>
</feature>
<feature type="region of interest" description="Disordered" evidence="4">
    <location>
        <begin position="2323"/>
        <end position="2343"/>
    </location>
</feature>
<feature type="compositionally biased region" description="Basic residues" evidence="4">
    <location>
        <begin position="155"/>
        <end position="168"/>
    </location>
</feature>
<dbReference type="Proteomes" id="UP000694888">
    <property type="component" value="Unplaced"/>
</dbReference>
<dbReference type="PANTHER" id="PTHR18935">
    <property type="entry name" value="GOLGIN SUBFAMILY A MEMBER 4-LIKE ISOFORM X1"/>
    <property type="match status" value="1"/>
</dbReference>
<dbReference type="PROSITE" id="PS50002">
    <property type="entry name" value="SH3"/>
    <property type="match status" value="2"/>
</dbReference>
<feature type="compositionally biased region" description="Low complexity" evidence="4">
    <location>
        <begin position="1053"/>
        <end position="1073"/>
    </location>
</feature>
<feature type="coiled-coil region" evidence="3">
    <location>
        <begin position="5070"/>
        <end position="5154"/>
    </location>
</feature>
<feature type="domain" description="Fibronectin type-III" evidence="6">
    <location>
        <begin position="5682"/>
        <end position="5779"/>
    </location>
</feature>
<feature type="coiled-coil region" evidence="3">
    <location>
        <begin position="412"/>
        <end position="489"/>
    </location>
</feature>
<feature type="region of interest" description="Disordered" evidence="4">
    <location>
        <begin position="4699"/>
        <end position="4724"/>
    </location>
</feature>
<evidence type="ECO:0000256" key="1">
    <source>
        <dbReference type="ARBA" id="ARBA00022443"/>
    </source>
</evidence>
<sequence>MESEGSSSKQRDNQKRSAPSDENARKKVPAPPGGKRGSSTSSERRKSSLTSEAKTDQPVKMASRSQSQKERKDSTSSPSVNRCRPRHRSADPKRYSAQKREEIKDAQTVAVPEVKTKTRILAKDSTETSKQQEPTVKEMDQNVNQSNTQFLSPHPPKKGKSKSPSGRRRLSEQLPAVKMEMPRRQSAASNLTPPKNFSRGGDQGPVSTSTPASRRLSVQGGAERSSMTPRHRRRLSDYVTGRVRRSLFDGSGLGASCTSPVSDVAPPMGVSEPCEGEANLSSVDSLRLFNLELRDQLGKLRSQLEVQKGNIKQAQWQKVLDIRSARQQEQQRQAATLKELRAKLDQEKARELDQLREHLAQKAEGDQQKLARHKDAEINKLRLELSAKDAMIHRLLGESRHAKLRLNIDVRKSKLVDELRELRQEKKALEDSLSMASSAERSFSHDLRRTSESFESELFRVKREAQIKVKQLIERLKNKDKLISQLEKDLGHQWAAAQFAALERTHGEGTEALASGSPSLPPGALPEGRPNPDSFSWTPTSTPTPGDVEDERSAGDEGFVYGKQDLSKKLKEKNKELVEKCRAYLQRTKELTAQNRAFKDSSDRALQENKKLQELLEHSKLRLLQVSRQVNELRAERTNVTSQTEKVEEMRKEMIEDKKTINALRQACSEKDRRIELIQHRKKRRRVMESAEKSMGVRETFYGYEEDDSSVVSENSASSLSHSTVSEEDLWDDVMSREETERNYQRLVMEQLQLQKSHALLQSQMGNLQDPQREALTRSHAQHDLFQAQCRIEQLEKLINEIGEGEVITLLKEREAILAQNKLFYEKIGELEGENDRITKDLSTSQEKFEELEFRLIELEHLEEENDLSSACEASIPDQQRPAPGERACLEQLAESEREQLAAANAEMEQLRREVGALLKGRGKEADAVLRKLDRMRDIEENAASLEAMAHELQMKVVSLQEEKDSLQEELALRGAKSPKGDKSTAAARERQENLELKVEISRLVSAETKLSDERNVLLEQLEDWKVQYEHLKHQLDIVTRQQQTLKVKVHDSTSSGDSTPASPSSSPSQSPKRLSKDRKSKSRGGDDSTPQSKKRKSSVPNENSNSLKSFRSFGDIKSVAEEQVITRTFKSTENVQPLKSEDSGKEEKMMKRISQLESELKGMKDENSLLLDQLKQSVIEKSSEAEADQQMLLDRLRAMDSELDLLRRENVALAQQLRQRVEEFQDSQDEMSPRVSELEEYCEDLQERLHSAECGERHLREKLRLVESSIDEAESNEMAIREEYEKLVAREAEAKNHILELQRTGRELRDIILDKDIVEQALRDKVDFLQKAEAASVQRIEELEVVEKDLREQLEQQRLGEGGSSQRDLNKIQELKHQLTFLETDNKALSSRVAELEENEEILRENWRRVADEDFNRTQCLEEKVRMLESLNRDLRSKLTDAQEYFVINTIPGSETTLAAELAQSQASAPTQGTSDISNDSGNKGEDNQEEEVGQLQEQKVLKEKVRKLERKLSDVSEMKNSKIETLQEKIVSLKENEIKLSETISEMEMTEREIRAKLALYESSEVTVEKMLKYQSKIEELRTSQESLLDQLESMENQEMTLQEKMQEMERTLRGKIVTLEVEMKGYKQKELKAAGRIRELEKQEKELTDKVAQQAEKENGLYVKISTLMDELKAVKDENETMKTQLSEKEDKVRKSKLLEVKLLEIEMEFGKKSSALSTKLRHKEEELRQREVAHDQELKSVREVLLQQVSEQSHRVTIVEGMFAQKERELKVTMSSLEDSVNDITCERDEFEKKVKELTEVNESLKEKEEGYEKELVILSEEVRSIKSTEEDGEVKMTEMKENVEKETKRAEEAENRVKDLENELEKERQTVLDIENKMVTMKNDISEKMKNIEVSFIEKEQEYEKEKQSLRDELKVKNDRVTELQRELEKTSTRVAELEAECEKVKTEAASGESTVRQRLQMLEQSLSEKEKAFSQLERAHEEASKSVEEKSSRIEEILKEKDTASNVQKEKITTMSAEVTELRQILQGKDMELERMKEYVARKKQEHKDQISTMKEDREALEKELRNKVMFLNTQLLQEAEAREAQQSSLQDQEDKKSNLLTEVGQLKKEVEQHKLELMEKLSELELKNKDSCELSLELSQSRHSIKTLQHEFDSARQNWSKTENNLQKLLKERDQTLDKTNNDLNNLQIQFSEAESNLAEKEMALEEVKSKCNLMQQELSEKEQLVEEKFQREVVVQEQMQKSELLLQERGREKQEREAELDQLKKTMEEKESLLNHSLLEKEDQKSKYEHSMTVISCLESKVSELETELSQAHDRLHSQEKELHEKTGHQKLKDNEVEILQKKLEEAQREVQEKKSEHSTTHSKILSEMSTKEQELAHAREELQKCLQDIEQCKVECMNKEQELNQKNQTFNELLLERQELTSQLEQRDQETKTVESKMASVQERLVEAENRYRELEAMCASLELQLEERFASAQNAEKILVSKDNEFQELQSKLLLVEKQYTNVCSDLKKLEEEYKEMESKQLTMEQKYIDNQTTLLKKEEECQQLQNKLAELNTECQTLKTVSSEMQSKISDYEAQVNLAEQKKTEVHQSVQDLEEKYRKSTADIKATEDRLLQSRNECKTLESKVTETEALIRDRNVECNTLKSSLDQSEKKCFNVLSKLEKTECDVKEAQEKCQEKDKQVTDLQTQLRETEQVCLLNRSSLEETQSKLKEKCTENERLTVKLEGAQGNIGKQETRISELSEKLNAAERKVQQSVLETDELKNAILVIENAMKEKESHYEDSQSGLESLEQKHLETQIECENLKSKLEYFQQLLGHKEQECEDAARKVKDLEISLEQTGQALQDNESELSQIQEKLIEKEAKLKDAQARLEHSQKSVALSETSSQEFREEAETLRSEVKKLQSTNDELNTKYTLLKESEADKDEHCNELKIKLDLLQKEQSKTVSEMLKDFNSVKLELRESEQLLCESRAELEDVHTHVDTLTQQHQTECKQLVAQNQALEQEKLSTSQVVEDLKSEQQSLLSSIRSLDDENDVLRTKIENMERSLNSSTSGHSELMKTNEHLREQIDDLEKEIKEKSKRCEFLEANLQECSVEKDAALAEVEQLENVRKQLETDVASLHEELEDASKEFENLRNGFEESKSSIEGKVNAVTQSKEGLESDLRSLQDSYSEQCVTIEEQLKKLKVAEKQVDELQKEIDIRESELGSLKQKLQDHDKKLTSSNERIRDLEIAVERSNSEKNAESLKCKALISEKEEVSEKLSELEDVHKLAKSSIDSLKKEVSVLKSEKEEAEVQYTECHVKLSQECAESKQLRGRIDSLLGDNDKLEKQCDEWKHKCEEVSVKDVKEEVSEAAVDESEICVSVVDSLNSAPKRRTDSNDNETLNPDSAEQESKIQKLMDEISVYKGGDDMNREKLQNLEFALHEMHEREAKLLSRVEELEMKEKELLEQIADIEQTVIVPLESENQELKDELSVVSQERDDAFAVAGLDEDDGEQDAESVRKSLEDALLQKEELEKKIEILSEEVVSFESEREALFQKMSELEVSKIENEEKIESLEEDVRRLQNLEQQRTVVEEAETRLMDRVLDLEEREQLLTTELEQLRSNSQGDKKTGSSGMQEKLTYLQQKNEVLQDAEGRYMDKIMELEEAQHRLQSELSHLRSQTASTEQSVEEQKTRSVSVESLSQVNIGAKLQISMSHVSVDTADLSVTSEHAMTETELSQRLSLLESENEKLQSEVIDRQARIDSMQEKMVLLQDSEAGLMEKLLEIEGQLESSKAKDLLAHSDLDKKVETLMEENEFLAESVENYKQLFKEEKEKVNDLQDKVMEDSTLLQDLQEAHAELESTQKMVEEIQSEYEDQLAAKDAELQHIVVRNHQLEKDATEKQQQERFEMDLTNEARMTELQERVQHLLKQNEKLQKTVESQNHVEEDLRAQDKLRRQELQGKVDALTQRKEELRVQHKAREQKLQAELEVVSQREQSAVKRLEALETELRELRQAVAAQERRREEEQQSDSGLSADDPRIRLDNVDKDLEGKATRSDSTVSQEIFSSTATVVLSHPAPGPTAASRKGSSTQSGQTPPPGPVAPPRAHRKSKSRAPSIDSITHEELTFLVEDLQEREAALKKRVRELEVLADSDVSQRVAELEVVNQNLERRIKFAESQSESLARDARLVIRDGENRGRGLRGERRIEELDEEEEELNQSRDLDQSRELDRSFSSVISLSSGVMLGKPEDVLHQRIKELEGLDKHNKNQLSELERDREVLHEIARKDKTTIHELNVKIRELQLSERSLKEQVNSLESSESSLFAKCEELEATRTKMEDRVHELEIHERRLRELVRRLKLDEEHWLSKSGGMETAVAELSANEQQLKRLLQDVELERGGLTERAEYLEARIRELENVEVTLLQRVKNYENNEVTLQNRLVHLENSEAAAQSKASELDVINMDLSQRLQRAVEENAVLSQHVTQLHGQVQDLDRRLMTSRDSELAYKQHVESLQKNESSLQKKVREYELREIDSQARIRELEQTSEITNDKLATLQRSENKLKYRVQELEGIGGQIPGELTPAQRQKMPQKLEDCQKRVMVLQSQVENLQLQLRQALSVTHNETTSQEEDNSMLSVSNDDYKQLQTKAALLDETTYQMEEVEKLNEELEATILQLRQGKGASGHEVEIEVLKRRLASYKTLISKLKSSLSTGQATSLLEPDQDSGPEGDSLSARPLHGLASERVLQSVRGMQDGKADPHKQGGAQNLGLAHKEDFVVQSAPVTNTSAQPRKMSQDDDSIGSSGSGQSGQASSREESHWRAIEARKPTAGGGSRGGAIPTAGATWAGHSAEPRHGGGKSGVEEEEVTIGLHLPSESEHSSYHRTTQNDTDSSNGPVPPPRRGRVLKAAKNYHATSNNGISSGSESSDGQMAYELSGPAAAANKKHFANDKSLPSPARSDEDLLQQQTMQKQRAPLTRFGEDSFYLPSSAQEGVDSLEDDEAPPPLPSTGPPGIEVHATSPRYSSDDSIGGVSNEQDRRDSLDNSTSGMSIRERIAMIEKQLQSDKSGRSDDDQVFYWKKKSSETLKQAEGLEKDNKHLKEDLPPAFRRKEKINRLEKELEEKRRHINILELWLSGIEDLLKNKNKQTDREMVEQLQLDLSKLRRELGQVGYRSQDAILDPAALKTELERREREIMSKKTEVEVVSLELKRCRAECDNIEGMRRNALDSLRGLEKELVSLQDSEKQLKETRSQLQELKTKHEDRGQDLSEVISQKSELDLTLQKTIAERDQLKVELRRAEQEIETLRGHLEETRTKLEDLFRVDAKNSALEEQLGSLNSLLINRTDKTREVYEENLNLRDRVHQSEAELIHLRSLSDDFNNLSARYDEMENFKNQAVTMIQPLQTQVDRLTRKCQEKDALLRRLGAELRHVSHRPSSALDDLTRLEQIMSVEEHNKNHSQNRPSFPQTSERHQGPTRSSSMDDLDLSYPFSDTDSIGGGSSGSSIKKQRPTPYVNNRPRSAETLGSGQRAQRGTHAHSRWATSGHRARDHQQLPGEAVTRGQYVAIADYDPGLFSQSGRPSLELALREGDHVLISGLMDQCGYYEAVVNGRSGLVPANYLQPLHLNGHHANHLGPRGARLDHSPEQVMDLYRRLQQPDPVTAQHTQGNFSAMRSNKLNAAVLSPNKRTVPVPDPPHHLQIKGIVNEKSILLSWLPPAMDNQGNSNGVKVLGYMVYLDNVEYEQLSSSRQCEVVIEGLSPDRPHRLAVQSLCSGGYASPRAELVFEGMVKLNQGQVDDETEDLDTDLSSVLNSIQYKRGHKRMVMALYDYSPEQQSPHDYTTLELAFHAGDLMHVYGEPRQDGFYHGEIEDKRGLVPACFVEDISKLNRAPDKQKSSGHKSS</sequence>
<dbReference type="SMART" id="SM00060">
    <property type="entry name" value="FN3"/>
    <property type="match status" value="1"/>
</dbReference>
<evidence type="ECO:0000313" key="7">
    <source>
        <dbReference type="Proteomes" id="UP000694888"/>
    </source>
</evidence>
<feature type="coiled-coil region" evidence="3">
    <location>
        <begin position="1500"/>
        <end position="1555"/>
    </location>
</feature>
<keyword evidence="7" id="KW-1185">Reference proteome</keyword>
<evidence type="ECO:0000259" key="5">
    <source>
        <dbReference type="PROSITE" id="PS50002"/>
    </source>
</evidence>
<feature type="compositionally biased region" description="Basic and acidic residues" evidence="4">
    <location>
        <begin position="4029"/>
        <end position="4048"/>
    </location>
</feature>
<protein>
    <submittedName>
        <fullName evidence="8">A-kinase anchor protein 9</fullName>
    </submittedName>
</protein>
<accession>A0ABM1VRB3</accession>
<organism evidence="7 8">
    <name type="scientific">Aplysia californica</name>
    <name type="common">California sea hare</name>
    <dbReference type="NCBI Taxonomy" id="6500"/>
    <lineage>
        <taxon>Eukaryota</taxon>
        <taxon>Metazoa</taxon>
        <taxon>Spiralia</taxon>
        <taxon>Lophotrochozoa</taxon>
        <taxon>Mollusca</taxon>
        <taxon>Gastropoda</taxon>
        <taxon>Heterobranchia</taxon>
        <taxon>Euthyneura</taxon>
        <taxon>Tectipleura</taxon>
        <taxon>Aplysiida</taxon>
        <taxon>Aplysioidea</taxon>
        <taxon>Aplysiidae</taxon>
        <taxon>Aplysia</taxon>
    </lineage>
</organism>
<feature type="compositionally biased region" description="Polar residues" evidence="4">
    <location>
        <begin position="186"/>
        <end position="195"/>
    </location>
</feature>
<dbReference type="InterPro" id="IPR024836">
    <property type="entry name" value="JAKMIP"/>
</dbReference>
<dbReference type="InterPro" id="IPR001452">
    <property type="entry name" value="SH3_domain"/>
</dbReference>
<feature type="domain" description="SH3" evidence="5">
    <location>
        <begin position="5546"/>
        <end position="5613"/>
    </location>
</feature>
<feature type="region of interest" description="Disordered" evidence="4">
    <location>
        <begin position="1833"/>
        <end position="1869"/>
    </location>
</feature>
<dbReference type="InterPro" id="IPR003961">
    <property type="entry name" value="FN3_dom"/>
</dbReference>
<feature type="compositionally biased region" description="Polar residues" evidence="4">
    <location>
        <begin position="5009"/>
        <end position="5022"/>
    </location>
</feature>
<keyword evidence="3" id="KW-0175">Coiled coil</keyword>
<feature type="coiled-coil region" evidence="3">
    <location>
        <begin position="1580"/>
        <end position="1614"/>
    </location>
</feature>
<feature type="coiled-coil region" evidence="3">
    <location>
        <begin position="4641"/>
        <end position="4698"/>
    </location>
</feature>
<dbReference type="Pfam" id="PF25523">
    <property type="entry name" value="Ig_RIMBP2"/>
    <property type="match status" value="1"/>
</dbReference>
<feature type="compositionally biased region" description="Polar residues" evidence="4">
    <location>
        <begin position="5501"/>
        <end position="5519"/>
    </location>
</feature>
<feature type="region of interest" description="Disordered" evidence="4">
    <location>
        <begin position="5442"/>
        <end position="5544"/>
    </location>
</feature>
<feature type="compositionally biased region" description="Basic and acidic residues" evidence="4">
    <location>
        <begin position="2355"/>
        <end position="2368"/>
    </location>
</feature>
<feature type="compositionally biased region" description="Polar residues" evidence="4">
    <location>
        <begin position="4049"/>
        <end position="4064"/>
    </location>
</feature>
<feature type="coiled-coil region" evidence="3">
    <location>
        <begin position="1341"/>
        <end position="1439"/>
    </location>
</feature>
<feature type="compositionally biased region" description="Polar residues" evidence="4">
    <location>
        <begin position="4871"/>
        <end position="4882"/>
    </location>
</feature>
<dbReference type="InterPro" id="IPR036028">
    <property type="entry name" value="SH3-like_dom_sf"/>
</dbReference>
<feature type="coiled-coil region" evidence="3">
    <location>
        <begin position="327"/>
        <end position="361"/>
    </location>
</feature>
<feature type="compositionally biased region" description="Basic and acidic residues" evidence="4">
    <location>
        <begin position="88"/>
        <end position="105"/>
    </location>
</feature>
<dbReference type="Gene3D" id="2.60.40.10">
    <property type="entry name" value="Immunoglobulins"/>
    <property type="match status" value="1"/>
</dbReference>
<proteinExistence type="predicted"/>
<feature type="compositionally biased region" description="Low complexity" evidence="4">
    <location>
        <begin position="4904"/>
        <end position="4915"/>
    </location>
</feature>
<feature type="compositionally biased region" description="Polar residues" evidence="4">
    <location>
        <begin position="141"/>
        <end position="151"/>
    </location>
</feature>
<evidence type="ECO:0000256" key="2">
    <source>
        <dbReference type="PROSITE-ProRule" id="PRU00192"/>
    </source>
</evidence>
<feature type="coiled-coil region" evidence="3">
    <location>
        <begin position="3800"/>
        <end position="3872"/>
    </location>
</feature>
<feature type="region of interest" description="Disordered" evidence="4">
    <location>
        <begin position="1978"/>
        <end position="1998"/>
    </location>
</feature>
<feature type="coiled-coil region" evidence="3">
    <location>
        <begin position="3726"/>
        <end position="3760"/>
    </location>
</feature>
<gene>
    <name evidence="8" type="primary">LOC101851570</name>
</gene>
<dbReference type="InterPro" id="IPR036116">
    <property type="entry name" value="FN3_sf"/>
</dbReference>
<feature type="region of interest" description="Disordered" evidence="4">
    <location>
        <begin position="507"/>
        <end position="560"/>
    </location>
</feature>
<name>A0ABM1VRB3_APLCA</name>
<dbReference type="PROSITE" id="PS50853">
    <property type="entry name" value="FN3"/>
    <property type="match status" value="1"/>
</dbReference>
<feature type="compositionally biased region" description="Polar residues" evidence="4">
    <location>
        <begin position="5446"/>
        <end position="5456"/>
    </location>
</feature>
<feature type="compositionally biased region" description="Basic and acidic residues" evidence="4">
    <location>
        <begin position="9"/>
        <end position="25"/>
    </location>
</feature>
<feature type="coiled-coil region" evidence="3">
    <location>
        <begin position="4115"/>
        <end position="4219"/>
    </location>
</feature>
<feature type="domain" description="SH3" evidence="5">
    <location>
        <begin position="5806"/>
        <end position="5873"/>
    </location>
</feature>
<feature type="coiled-coil region" evidence="3">
    <location>
        <begin position="1147"/>
        <end position="1305"/>
    </location>
</feature>
<feature type="coiled-coil region" evidence="3">
    <location>
        <begin position="2994"/>
        <end position="3354"/>
    </location>
</feature>
<dbReference type="RefSeq" id="XP_035824955.1">
    <property type="nucleotide sequence ID" value="XM_035969062.1"/>
</dbReference>
<keyword evidence="1 2" id="KW-0728">SH3 domain</keyword>
<feature type="coiled-coil region" evidence="3">
    <location>
        <begin position="2671"/>
        <end position="2929"/>
    </location>
</feature>
<feature type="region of interest" description="Disordered" evidence="4">
    <location>
        <begin position="3608"/>
        <end position="3628"/>
    </location>
</feature>
<feature type="coiled-coil region" evidence="3">
    <location>
        <begin position="887"/>
        <end position="970"/>
    </location>
</feature>
<feature type="region of interest" description="Disordered" evidence="4">
    <location>
        <begin position="4772"/>
        <end position="5039"/>
    </location>
</feature>
<dbReference type="InterPro" id="IPR057884">
    <property type="entry name" value="FN3_RIM-BP1/2/3"/>
</dbReference>
<evidence type="ECO:0000256" key="3">
    <source>
        <dbReference type="SAM" id="Coils"/>
    </source>
</evidence>
<dbReference type="Pfam" id="PF07653">
    <property type="entry name" value="SH3_2"/>
    <property type="match status" value="2"/>
</dbReference>
<feature type="coiled-coil region" evidence="3">
    <location>
        <begin position="2050"/>
        <end position="2134"/>
    </location>
</feature>
<dbReference type="CDD" id="cd00063">
    <property type="entry name" value="FN3"/>
    <property type="match status" value="1"/>
</dbReference>
<dbReference type="SUPFAM" id="SSF50044">
    <property type="entry name" value="SH3-domain"/>
    <property type="match status" value="2"/>
</dbReference>
<feature type="coiled-coil region" evidence="3">
    <location>
        <begin position="563"/>
        <end position="667"/>
    </location>
</feature>
<dbReference type="InterPro" id="IPR013783">
    <property type="entry name" value="Ig-like_fold"/>
</dbReference>
<feature type="coiled-coil region" evidence="3">
    <location>
        <begin position="4248"/>
        <end position="4436"/>
    </location>
</feature>
<evidence type="ECO:0000313" key="8">
    <source>
        <dbReference type="RefSeq" id="XP_035824955.1"/>
    </source>
</evidence>
<feature type="region of interest" description="Disordered" evidence="4">
    <location>
        <begin position="1"/>
        <end position="238"/>
    </location>
</feature>
<feature type="compositionally biased region" description="Basic residues" evidence="4">
    <location>
        <begin position="1074"/>
        <end position="1083"/>
    </location>
</feature>
<feature type="compositionally biased region" description="Polar residues" evidence="4">
    <location>
        <begin position="1099"/>
        <end position="1110"/>
    </location>
</feature>
<feature type="region of interest" description="Disordered" evidence="4">
    <location>
        <begin position="3381"/>
        <end position="3403"/>
    </location>
</feature>
<feature type="compositionally biased region" description="Basic and acidic residues" evidence="4">
    <location>
        <begin position="4802"/>
        <end position="4815"/>
    </location>
</feature>
<reference evidence="8" key="1">
    <citation type="submission" date="2025-08" db="UniProtKB">
        <authorList>
            <consortium name="RefSeq"/>
        </authorList>
    </citation>
    <scope>IDENTIFICATION</scope>
</reference>
<feature type="coiled-coil region" evidence="3">
    <location>
        <begin position="3433"/>
        <end position="3467"/>
    </location>
</feature>
<dbReference type="SMART" id="SM00326">
    <property type="entry name" value="SH3"/>
    <property type="match status" value="2"/>
</dbReference>
<feature type="region of interest" description="Disordered" evidence="4">
    <location>
        <begin position="4011"/>
        <end position="4111"/>
    </location>
</feature>
<feature type="coiled-coil region" evidence="3">
    <location>
        <begin position="5211"/>
        <end position="5304"/>
    </location>
</feature>
<feature type="coiled-coil region" evidence="3">
    <location>
        <begin position="4582"/>
        <end position="4609"/>
    </location>
</feature>
<feature type="region of interest" description="Disordered" evidence="4">
    <location>
        <begin position="1047"/>
        <end position="1110"/>
    </location>
</feature>
<dbReference type="GeneID" id="101851570"/>
<evidence type="ECO:0000256" key="4">
    <source>
        <dbReference type="SAM" id="MobiDB-lite"/>
    </source>
</evidence>
<dbReference type="Gene3D" id="1.10.287.1490">
    <property type="match status" value="1"/>
</dbReference>
<dbReference type="PANTHER" id="PTHR18935:SF8">
    <property type="entry name" value="GOLGIN SUBFAMILY A MEMBER 4-LIKE ISOFORM X1"/>
    <property type="match status" value="1"/>
</dbReference>
<feature type="compositionally biased region" description="Polar residues" evidence="4">
    <location>
        <begin position="3664"/>
        <end position="3678"/>
    </location>
</feature>
<evidence type="ECO:0000259" key="6">
    <source>
        <dbReference type="PROSITE" id="PS50853"/>
    </source>
</evidence>
<feature type="region of interest" description="Disordered" evidence="4">
    <location>
        <begin position="1462"/>
        <end position="1498"/>
    </location>
</feature>
<feature type="coiled-coil region" evidence="3">
    <location>
        <begin position="1015"/>
        <end position="1042"/>
    </location>
</feature>
<feature type="compositionally biased region" description="Polar residues" evidence="4">
    <location>
        <begin position="1471"/>
        <end position="1483"/>
    </location>
</feature>
<feature type="region of interest" description="Disordered" evidence="4">
    <location>
        <begin position="2355"/>
        <end position="2380"/>
    </location>
</feature>
<dbReference type="SUPFAM" id="SSF49265">
    <property type="entry name" value="Fibronectin type III"/>
    <property type="match status" value="1"/>
</dbReference>